<sequence length="104" mass="11953">MADFLPYGRPFYLARAALDSPTNLCMKLFPAIDEWHDQLVAKKFSPYNNDPIQPTVAANAFVRVNMALGKTFIQSSVLMMELRPCHLIWQYSIFSDSAYLSFKR</sequence>
<gene>
    <name evidence="2" type="primary">ABSGL_12263.1 scaffold 12745</name>
</gene>
<dbReference type="GO" id="GO:0003677">
    <property type="term" value="F:DNA binding"/>
    <property type="evidence" value="ECO:0007669"/>
    <property type="project" value="InterPro"/>
</dbReference>
<proteinExistence type="predicted"/>
<evidence type="ECO:0000313" key="3">
    <source>
        <dbReference type="Proteomes" id="UP000078561"/>
    </source>
</evidence>
<name>A0A168RA56_ABSGL</name>
<evidence type="ECO:0000313" key="2">
    <source>
        <dbReference type="EMBL" id="SAM06374.1"/>
    </source>
</evidence>
<organism evidence="2">
    <name type="scientific">Absidia glauca</name>
    <name type="common">Pin mould</name>
    <dbReference type="NCBI Taxonomy" id="4829"/>
    <lineage>
        <taxon>Eukaryota</taxon>
        <taxon>Fungi</taxon>
        <taxon>Fungi incertae sedis</taxon>
        <taxon>Mucoromycota</taxon>
        <taxon>Mucoromycotina</taxon>
        <taxon>Mucoromycetes</taxon>
        <taxon>Mucorales</taxon>
        <taxon>Cunninghamellaceae</taxon>
        <taxon>Absidia</taxon>
    </lineage>
</organism>
<dbReference type="OrthoDB" id="120763at2759"/>
<dbReference type="Gene3D" id="1.10.443.20">
    <property type="entry name" value="Centromere DNA-binding protein complex CBF3 subunit, domain 2"/>
    <property type="match status" value="1"/>
</dbReference>
<dbReference type="InParanoid" id="A0A168RA56"/>
<evidence type="ECO:0000259" key="1">
    <source>
        <dbReference type="Pfam" id="PF16787"/>
    </source>
</evidence>
<protein>
    <recommendedName>
        <fullName evidence="1">Ndc10 domain-containing protein</fullName>
    </recommendedName>
</protein>
<dbReference type="InterPro" id="IPR038279">
    <property type="entry name" value="Ndc10_dom2_sf"/>
</dbReference>
<dbReference type="Pfam" id="PF16787">
    <property type="entry name" value="NDC10_II"/>
    <property type="match status" value="1"/>
</dbReference>
<dbReference type="Proteomes" id="UP000078561">
    <property type="component" value="Unassembled WGS sequence"/>
</dbReference>
<dbReference type="AlphaFoldDB" id="A0A168RA56"/>
<accession>A0A168RA56</accession>
<reference evidence="2" key="1">
    <citation type="submission" date="2016-04" db="EMBL/GenBank/DDBJ databases">
        <authorList>
            <person name="Evans L.H."/>
            <person name="Alamgir A."/>
            <person name="Owens N."/>
            <person name="Weber N.D."/>
            <person name="Virtaneva K."/>
            <person name="Barbian K."/>
            <person name="Babar A."/>
            <person name="Rosenke K."/>
        </authorList>
    </citation>
    <scope>NUCLEOTIDE SEQUENCE [LARGE SCALE GENOMIC DNA]</scope>
    <source>
        <strain evidence="2">CBS 101.48</strain>
    </source>
</reference>
<feature type="domain" description="Ndc10" evidence="1">
    <location>
        <begin position="11"/>
        <end position="99"/>
    </location>
</feature>
<keyword evidence="3" id="KW-1185">Reference proteome</keyword>
<dbReference type="EMBL" id="LT554591">
    <property type="protein sequence ID" value="SAM06374.1"/>
    <property type="molecule type" value="Genomic_DNA"/>
</dbReference>
<dbReference type="InterPro" id="IPR031872">
    <property type="entry name" value="NDC10_II"/>
</dbReference>